<protein>
    <submittedName>
        <fullName evidence="2">Polyketide cyclase</fullName>
    </submittedName>
</protein>
<evidence type="ECO:0000259" key="1">
    <source>
        <dbReference type="Pfam" id="PF12680"/>
    </source>
</evidence>
<dbReference type="InterPro" id="IPR032710">
    <property type="entry name" value="NTF2-like_dom_sf"/>
</dbReference>
<keyword evidence="3" id="KW-1185">Reference proteome</keyword>
<dbReference type="EMBL" id="NFZS01000001">
    <property type="protein sequence ID" value="RAO77154.1"/>
    <property type="molecule type" value="Genomic_DNA"/>
</dbReference>
<feature type="domain" description="SnoaL-like" evidence="1">
    <location>
        <begin position="9"/>
        <end position="111"/>
    </location>
</feature>
<dbReference type="AlphaFoldDB" id="A0A328PAB2"/>
<dbReference type="SUPFAM" id="SSF54427">
    <property type="entry name" value="NTF2-like"/>
    <property type="match status" value="1"/>
</dbReference>
<evidence type="ECO:0000313" key="3">
    <source>
        <dbReference type="Proteomes" id="UP000248926"/>
    </source>
</evidence>
<proteinExistence type="predicted"/>
<dbReference type="Proteomes" id="UP000248926">
    <property type="component" value="Unassembled WGS sequence"/>
</dbReference>
<dbReference type="InterPro" id="IPR037401">
    <property type="entry name" value="SnoaL-like"/>
</dbReference>
<evidence type="ECO:0000313" key="2">
    <source>
        <dbReference type="EMBL" id="RAO77154.1"/>
    </source>
</evidence>
<dbReference type="RefSeq" id="WP_111981216.1">
    <property type="nucleotide sequence ID" value="NZ_NFZS01000001.1"/>
</dbReference>
<name>A0A328PAB2_9GAMM</name>
<reference evidence="2 3" key="1">
    <citation type="journal article" date="2018" name="Genet. Mol. Biol.">
        <title>The genome sequence of Dyella jiangningensis FCAV SCS01 from a lignocellulose-decomposing microbial consortium metagenome reveals potential for biotechnological applications.</title>
        <authorList>
            <person name="Desiderato J.G."/>
            <person name="Alvarenga D.O."/>
            <person name="Constancio M.T.L."/>
            <person name="Alves L.M.C."/>
            <person name="Varani A.M."/>
        </authorList>
    </citation>
    <scope>NUCLEOTIDE SEQUENCE [LARGE SCALE GENOMIC DNA]</scope>
    <source>
        <strain evidence="2 3">FCAV SCS01</strain>
    </source>
</reference>
<accession>A0A328PAB2</accession>
<comment type="caution">
    <text evidence="2">The sequence shown here is derived from an EMBL/GenBank/DDBJ whole genome shotgun (WGS) entry which is preliminary data.</text>
</comment>
<dbReference type="Gene3D" id="3.10.450.50">
    <property type="match status" value="1"/>
</dbReference>
<dbReference type="OrthoDB" id="9808719at2"/>
<sequence>MPTDAYALAERYIASWNETDTLRRRNLIEDVYNEHARYTDPMVDAKGWEAIDATVAAVQNMFPGHRFTLAGDVDAHHDTLRFQWHLAAPGAEEPLVIGFDVASLQDGRIRQVFGFLDKVPQMA</sequence>
<dbReference type="Pfam" id="PF12680">
    <property type="entry name" value="SnoaL_2"/>
    <property type="match status" value="1"/>
</dbReference>
<organism evidence="2 3">
    <name type="scientific">Dyella jiangningensis</name>
    <dbReference type="NCBI Taxonomy" id="1379159"/>
    <lineage>
        <taxon>Bacteria</taxon>
        <taxon>Pseudomonadati</taxon>
        <taxon>Pseudomonadota</taxon>
        <taxon>Gammaproteobacteria</taxon>
        <taxon>Lysobacterales</taxon>
        <taxon>Rhodanobacteraceae</taxon>
        <taxon>Dyella</taxon>
    </lineage>
</organism>
<gene>
    <name evidence="2" type="ORF">CA260_04480</name>
</gene>